<dbReference type="InParanoid" id="A0A0C3EAP9"/>
<evidence type="ECO:0000313" key="2">
    <source>
        <dbReference type="Proteomes" id="UP000053989"/>
    </source>
</evidence>
<reference evidence="1 2" key="1">
    <citation type="submission" date="2014-04" db="EMBL/GenBank/DDBJ databases">
        <authorList>
            <consortium name="DOE Joint Genome Institute"/>
            <person name="Kuo A."/>
            <person name="Kohler A."/>
            <person name="Nagy L.G."/>
            <person name="Floudas D."/>
            <person name="Copeland A."/>
            <person name="Barry K.W."/>
            <person name="Cichocki N."/>
            <person name="Veneault-Fourrey C."/>
            <person name="LaButti K."/>
            <person name="Lindquist E.A."/>
            <person name="Lipzen A."/>
            <person name="Lundell T."/>
            <person name="Morin E."/>
            <person name="Murat C."/>
            <person name="Sun H."/>
            <person name="Tunlid A."/>
            <person name="Henrissat B."/>
            <person name="Grigoriev I.V."/>
            <person name="Hibbett D.S."/>
            <person name="Martin F."/>
            <person name="Nordberg H.P."/>
            <person name="Cantor M.N."/>
            <person name="Hua S.X."/>
        </authorList>
    </citation>
    <scope>NUCLEOTIDE SEQUENCE [LARGE SCALE GENOMIC DNA]</scope>
    <source>
        <strain evidence="1 2">Foug A</strain>
    </source>
</reference>
<evidence type="ECO:0000313" key="1">
    <source>
        <dbReference type="EMBL" id="KIM65046.1"/>
    </source>
</evidence>
<dbReference type="EMBL" id="KN822025">
    <property type="protein sequence ID" value="KIM65046.1"/>
    <property type="molecule type" value="Genomic_DNA"/>
</dbReference>
<feature type="non-terminal residue" evidence="1">
    <location>
        <position position="1"/>
    </location>
</feature>
<keyword evidence="2" id="KW-1185">Reference proteome</keyword>
<name>A0A0C3EAP9_9AGAM</name>
<dbReference type="AlphaFoldDB" id="A0A0C3EAP9"/>
<sequence>PAGLMAGQDLGAGEILQVLVIGDHINRRGRALKVVSPVFEGLKDGQQFLIMGVIIQLRGRQIGDWLELGIGADNGQNASDGIQSIRNPMSENRSGGKSLLQEVESRVAIISEFPRSVFAGKPRERDDDVGVVMDESMVEVRESKEGLDVLNLPQFQPIGDGLDFLCRHRESVGREAESKVLGGGGMELTFLWFGKEIVFAEALEDFTDVSLMGLEDLGVY</sequence>
<proteinExistence type="predicted"/>
<reference evidence="2" key="2">
    <citation type="submission" date="2015-01" db="EMBL/GenBank/DDBJ databases">
        <title>Evolutionary Origins and Diversification of the Mycorrhizal Mutualists.</title>
        <authorList>
            <consortium name="DOE Joint Genome Institute"/>
            <consortium name="Mycorrhizal Genomics Consortium"/>
            <person name="Kohler A."/>
            <person name="Kuo A."/>
            <person name="Nagy L.G."/>
            <person name="Floudas D."/>
            <person name="Copeland A."/>
            <person name="Barry K.W."/>
            <person name="Cichocki N."/>
            <person name="Veneault-Fourrey C."/>
            <person name="LaButti K."/>
            <person name="Lindquist E.A."/>
            <person name="Lipzen A."/>
            <person name="Lundell T."/>
            <person name="Morin E."/>
            <person name="Murat C."/>
            <person name="Riley R."/>
            <person name="Ohm R."/>
            <person name="Sun H."/>
            <person name="Tunlid A."/>
            <person name="Henrissat B."/>
            <person name="Grigoriev I.V."/>
            <person name="Hibbett D.S."/>
            <person name="Martin F."/>
        </authorList>
    </citation>
    <scope>NUCLEOTIDE SEQUENCE [LARGE SCALE GENOMIC DNA]</scope>
    <source>
        <strain evidence="2">Foug A</strain>
    </source>
</reference>
<organism evidence="1 2">
    <name type="scientific">Scleroderma citrinum Foug A</name>
    <dbReference type="NCBI Taxonomy" id="1036808"/>
    <lineage>
        <taxon>Eukaryota</taxon>
        <taxon>Fungi</taxon>
        <taxon>Dikarya</taxon>
        <taxon>Basidiomycota</taxon>
        <taxon>Agaricomycotina</taxon>
        <taxon>Agaricomycetes</taxon>
        <taxon>Agaricomycetidae</taxon>
        <taxon>Boletales</taxon>
        <taxon>Sclerodermatineae</taxon>
        <taxon>Sclerodermataceae</taxon>
        <taxon>Scleroderma</taxon>
    </lineage>
</organism>
<dbReference type="HOGENOM" id="CLU_090544_0_0_1"/>
<dbReference type="OrthoDB" id="3046524at2759"/>
<accession>A0A0C3EAP9</accession>
<gene>
    <name evidence="1" type="ORF">SCLCIDRAFT_113814</name>
</gene>
<dbReference type="Proteomes" id="UP000053989">
    <property type="component" value="Unassembled WGS sequence"/>
</dbReference>
<protein>
    <submittedName>
        <fullName evidence="1">Uncharacterized protein</fullName>
    </submittedName>
</protein>